<dbReference type="Proteomes" id="UP000636891">
    <property type="component" value="Unassembled WGS sequence"/>
</dbReference>
<organism evidence="2 3">
    <name type="scientific">Alistipes hominis</name>
    <dbReference type="NCBI Taxonomy" id="2763015"/>
    <lineage>
        <taxon>Bacteria</taxon>
        <taxon>Pseudomonadati</taxon>
        <taxon>Bacteroidota</taxon>
        <taxon>Bacteroidia</taxon>
        <taxon>Bacteroidales</taxon>
        <taxon>Rikenellaceae</taxon>
        <taxon>Alistipes</taxon>
    </lineage>
</organism>
<accession>A0ABR7CN35</accession>
<keyword evidence="3" id="KW-1185">Reference proteome</keyword>
<name>A0ABR7CN35_9BACT</name>
<gene>
    <name evidence="2" type="ORF">H8S08_08030</name>
</gene>
<keyword evidence="1" id="KW-0472">Membrane</keyword>
<feature type="transmembrane region" description="Helical" evidence="1">
    <location>
        <begin position="293"/>
        <end position="312"/>
    </location>
</feature>
<feature type="transmembrane region" description="Helical" evidence="1">
    <location>
        <begin position="174"/>
        <end position="192"/>
    </location>
</feature>
<feature type="transmembrane region" description="Helical" evidence="1">
    <location>
        <begin position="224"/>
        <end position="242"/>
    </location>
</feature>
<feature type="transmembrane region" description="Helical" evidence="1">
    <location>
        <begin position="20"/>
        <end position="38"/>
    </location>
</feature>
<keyword evidence="1" id="KW-1133">Transmembrane helix</keyword>
<feature type="transmembrane region" description="Helical" evidence="1">
    <location>
        <begin position="67"/>
        <end position="84"/>
    </location>
</feature>
<sequence length="350" mass="39087">MNIRPPETRLFADPTKRKRYLFALTMILLMVAVAELSGEKEIIFPEMAALTIGMWIVDKQVWRVSRARMVALMTAGAVAGVCIVRYSPLPLIADIAVSFAFTAVCLMLFRASLPPLISAGMLPILLGTDSWIYPAAVLTMTLTVAAGQRLMERGRLRTAADFTPAATEWKKETLRWLFLLSTILVVAAVPVYTSNLYFILPPLIVTYVEFAGSKAGFRNRPVQIFLLLTAAAFLGTLFQWAGHVRMQWPEWAVALAVFTSLFLLFERIGKFFAPAGAVALIPMIVPQEDLPLLPFEIAAGAALFIAAAMLLFQQCYRWQRAQLIVCLVPVPLRKHLNRDGRRMRKAVRKF</sequence>
<feature type="transmembrane region" description="Helical" evidence="1">
    <location>
        <begin position="248"/>
        <end position="264"/>
    </location>
</feature>
<keyword evidence="1" id="KW-0812">Transmembrane</keyword>
<comment type="caution">
    <text evidence="2">The sequence shown here is derived from an EMBL/GenBank/DDBJ whole genome shotgun (WGS) entry which is preliminary data.</text>
</comment>
<dbReference type="EMBL" id="JACOOK010000003">
    <property type="protein sequence ID" value="MBC5616962.1"/>
    <property type="molecule type" value="Genomic_DNA"/>
</dbReference>
<feature type="transmembrane region" description="Helical" evidence="1">
    <location>
        <begin position="131"/>
        <end position="147"/>
    </location>
</feature>
<evidence type="ECO:0000313" key="2">
    <source>
        <dbReference type="EMBL" id="MBC5616962.1"/>
    </source>
</evidence>
<dbReference type="RefSeq" id="WP_055205150.1">
    <property type="nucleotide sequence ID" value="NZ_JACOOK010000003.1"/>
</dbReference>
<evidence type="ECO:0000256" key="1">
    <source>
        <dbReference type="SAM" id="Phobius"/>
    </source>
</evidence>
<feature type="transmembrane region" description="Helical" evidence="1">
    <location>
        <begin position="91"/>
        <end position="111"/>
    </location>
</feature>
<evidence type="ECO:0000313" key="3">
    <source>
        <dbReference type="Proteomes" id="UP000636891"/>
    </source>
</evidence>
<proteinExistence type="predicted"/>
<protein>
    <submittedName>
        <fullName evidence="2">HPP family protein</fullName>
    </submittedName>
</protein>
<reference evidence="2 3" key="1">
    <citation type="submission" date="2020-08" db="EMBL/GenBank/DDBJ databases">
        <title>Genome public.</title>
        <authorList>
            <person name="Liu C."/>
            <person name="Sun Q."/>
        </authorList>
    </citation>
    <scope>NUCLEOTIDE SEQUENCE [LARGE SCALE GENOMIC DNA]</scope>
    <source>
        <strain evidence="2 3">New-7</strain>
    </source>
</reference>